<organism evidence="1">
    <name type="scientific">Amphimedon queenslandica</name>
    <name type="common">Sponge</name>
    <dbReference type="NCBI Taxonomy" id="400682"/>
    <lineage>
        <taxon>Eukaryota</taxon>
        <taxon>Metazoa</taxon>
        <taxon>Porifera</taxon>
        <taxon>Demospongiae</taxon>
        <taxon>Heteroscleromorpha</taxon>
        <taxon>Haplosclerida</taxon>
        <taxon>Niphatidae</taxon>
        <taxon>Amphimedon</taxon>
    </lineage>
</organism>
<dbReference type="InParanoid" id="A0A1X7V1M9"/>
<sequence>MDSASEIEGLTKAVKDAVAAAHKEMELSSVEEYTTTGNTLKNLFLFRHYANCYKRFGVEDREGLRKLIHESKDDLVLQEKHQRLEEVESEHSSLIDKINDEMSSVYLSASVPPGHVVQQEIMLFSCKDNSYIDISSLLKGHLFTLFILIRHFG</sequence>
<accession>A0A1X7V1M9</accession>
<protein>
    <submittedName>
        <fullName evidence="1">Uncharacterized protein</fullName>
    </submittedName>
</protein>
<proteinExistence type="predicted"/>
<name>A0A1X7V1M9_AMPQE</name>
<dbReference type="EnsemblMetazoa" id="Aqu2.1.33487_001">
    <property type="protein sequence ID" value="Aqu2.1.33487_001"/>
    <property type="gene ID" value="Aqu2.1.33487"/>
</dbReference>
<reference evidence="1" key="1">
    <citation type="submission" date="2017-05" db="UniProtKB">
        <authorList>
            <consortium name="EnsemblMetazoa"/>
        </authorList>
    </citation>
    <scope>IDENTIFICATION</scope>
</reference>
<evidence type="ECO:0000313" key="1">
    <source>
        <dbReference type="EnsemblMetazoa" id="Aqu2.1.33487_001"/>
    </source>
</evidence>
<dbReference type="AlphaFoldDB" id="A0A1X7V1M9"/>